<evidence type="ECO:0000313" key="1">
    <source>
        <dbReference type="EMBL" id="CAH0054650.1"/>
    </source>
</evidence>
<dbReference type="Proteomes" id="UP000775872">
    <property type="component" value="Unassembled WGS sequence"/>
</dbReference>
<name>A0A9N9ZG57_9HYPO</name>
<organism evidence="1 2">
    <name type="scientific">Clonostachys solani</name>
    <dbReference type="NCBI Taxonomy" id="160281"/>
    <lineage>
        <taxon>Eukaryota</taxon>
        <taxon>Fungi</taxon>
        <taxon>Dikarya</taxon>
        <taxon>Ascomycota</taxon>
        <taxon>Pezizomycotina</taxon>
        <taxon>Sordariomycetes</taxon>
        <taxon>Hypocreomycetidae</taxon>
        <taxon>Hypocreales</taxon>
        <taxon>Bionectriaceae</taxon>
        <taxon>Clonostachys</taxon>
    </lineage>
</organism>
<accession>A0A9N9ZG57</accession>
<proteinExistence type="predicted"/>
<dbReference type="AlphaFoldDB" id="A0A9N9ZG57"/>
<dbReference type="OrthoDB" id="5120663at2759"/>
<sequence length="242" mass="27595">MPANPEEICSARDLDPEGLNVRFWGTQSPCTKVHAAPDSSQSAMDLVHWIRLGRDTKPRSCREWLDPEDSEQPAHAQWPYFLRSIGCTEKEVKRDRYAIKFPGIPDPVPIASEGQLDNILRSLAKYLRSTPTYWCQAPPPVMLVCRPEQVARCKGRGWVDCVWREAAIFYRAAAGVYHMEEEDGKTKVEETFEALDGRELLPPSVRAQYGGVTRYREARAFPYAEQLGARWVPDFQSHLSED</sequence>
<evidence type="ECO:0000313" key="2">
    <source>
        <dbReference type="Proteomes" id="UP000775872"/>
    </source>
</evidence>
<reference evidence="1" key="1">
    <citation type="submission" date="2021-10" db="EMBL/GenBank/DDBJ databases">
        <authorList>
            <person name="Piombo E."/>
        </authorList>
    </citation>
    <scope>NUCLEOTIDE SEQUENCE</scope>
</reference>
<dbReference type="EMBL" id="CABFOC020000051">
    <property type="protein sequence ID" value="CAH0054650.1"/>
    <property type="molecule type" value="Genomic_DNA"/>
</dbReference>
<keyword evidence="2" id="KW-1185">Reference proteome</keyword>
<comment type="caution">
    <text evidence="1">The sequence shown here is derived from an EMBL/GenBank/DDBJ whole genome shotgun (WGS) entry which is preliminary data.</text>
</comment>
<gene>
    <name evidence="1" type="ORF">CSOL1703_00016718</name>
</gene>
<protein>
    <submittedName>
        <fullName evidence="1">Uncharacterized protein</fullName>
    </submittedName>
</protein>